<keyword evidence="1" id="KW-1133">Transmembrane helix</keyword>
<dbReference type="RefSeq" id="WP_310866829.1">
    <property type="nucleotide sequence ID" value="NZ_JAVLSF010001314.1"/>
</dbReference>
<evidence type="ECO:0000256" key="1">
    <source>
        <dbReference type="SAM" id="Phobius"/>
    </source>
</evidence>
<organism evidence="2 3">
    <name type="scientific">Rhizobium hidalgonense</name>
    <dbReference type="NCBI Taxonomy" id="1538159"/>
    <lineage>
        <taxon>Bacteria</taxon>
        <taxon>Pseudomonadati</taxon>
        <taxon>Pseudomonadota</taxon>
        <taxon>Alphaproteobacteria</taxon>
        <taxon>Hyphomicrobiales</taxon>
        <taxon>Rhizobiaceae</taxon>
        <taxon>Rhizobium/Agrobacterium group</taxon>
        <taxon>Rhizobium</taxon>
    </lineage>
</organism>
<evidence type="ECO:0000313" key="3">
    <source>
        <dbReference type="Proteomes" id="UP001268610"/>
    </source>
</evidence>
<name>A0AAJ2H6W5_9HYPH</name>
<keyword evidence="1" id="KW-0472">Membrane</keyword>
<keyword evidence="1" id="KW-0812">Transmembrane</keyword>
<proteinExistence type="predicted"/>
<feature type="non-terminal residue" evidence="2">
    <location>
        <position position="60"/>
    </location>
</feature>
<comment type="caution">
    <text evidence="2">The sequence shown here is derived from an EMBL/GenBank/DDBJ whole genome shotgun (WGS) entry which is preliminary data.</text>
</comment>
<dbReference type="Proteomes" id="UP001268610">
    <property type="component" value="Unassembled WGS sequence"/>
</dbReference>
<protein>
    <submittedName>
        <fullName evidence="2">Uncharacterized protein</fullName>
    </submittedName>
</protein>
<feature type="transmembrane region" description="Helical" evidence="1">
    <location>
        <begin position="6"/>
        <end position="27"/>
    </location>
</feature>
<dbReference type="AlphaFoldDB" id="A0AAJ2H6W5"/>
<accession>A0AAJ2H6W5</accession>
<dbReference type="EMBL" id="JAVLSF010001314">
    <property type="protein sequence ID" value="MDR9778871.1"/>
    <property type="molecule type" value="Genomic_DNA"/>
</dbReference>
<sequence>MTGSLFFSTHFLVFTLALISMLLLAIIELVGSTFKTSPLGWLTSRLPKFVHRVVIKTKIN</sequence>
<evidence type="ECO:0000313" key="2">
    <source>
        <dbReference type="EMBL" id="MDR9778871.1"/>
    </source>
</evidence>
<reference evidence="2" key="1">
    <citation type="submission" date="2023-04" db="EMBL/GenBank/DDBJ databases">
        <title>Genomic characterization of faba bean (Vicia faba) microsymbionts in Mexican soils.</title>
        <authorList>
            <person name="Rivera Orduna F.N."/>
            <person name="Guevara-Luna J."/>
            <person name="Yan J."/>
            <person name="Arroyo-Herrera I."/>
            <person name="Li Y."/>
            <person name="Vasquez-Murrieta M.S."/>
            <person name="Wang E.T."/>
        </authorList>
    </citation>
    <scope>NUCLEOTIDE SEQUENCE</scope>
    <source>
        <strain evidence="2">CH26</strain>
    </source>
</reference>
<gene>
    <name evidence="2" type="ORF">RJJ65_40710</name>
</gene>